<comment type="caution">
    <text evidence="1">The sequence shown here is derived from an EMBL/GenBank/DDBJ whole genome shotgun (WGS) entry which is preliminary data.</text>
</comment>
<organism evidence="1 2">
    <name type="scientific">Zoogloea dura</name>
    <dbReference type="NCBI Taxonomy" id="2728840"/>
    <lineage>
        <taxon>Bacteria</taxon>
        <taxon>Pseudomonadati</taxon>
        <taxon>Pseudomonadota</taxon>
        <taxon>Betaproteobacteria</taxon>
        <taxon>Rhodocyclales</taxon>
        <taxon>Zoogloeaceae</taxon>
        <taxon>Zoogloea</taxon>
    </lineage>
</organism>
<sequence length="141" mass="15517">MVDSSSNQQQVSQNFNPLPAPGDILWCRFPEAVSTPGPKSRPALVVAVAPEYHSVTVAYGTSQKTTKIYPTEFLMDPKDKGFPESGLFFRTKFDMKNRVKLPFNDEWFDVAPGGTPTSPPPKMGVMHPSYHRAAKAANDAC</sequence>
<dbReference type="Gene3D" id="2.30.30.110">
    <property type="match status" value="1"/>
</dbReference>
<accession>A0A848FZ88</accession>
<dbReference type="EMBL" id="JABBGA010000001">
    <property type="protein sequence ID" value="NML24342.1"/>
    <property type="molecule type" value="Genomic_DNA"/>
</dbReference>
<dbReference type="InterPro" id="IPR011067">
    <property type="entry name" value="Plasmid_toxin/cell-grow_inhib"/>
</dbReference>
<dbReference type="Proteomes" id="UP000580043">
    <property type="component" value="Unassembled WGS sequence"/>
</dbReference>
<dbReference type="RefSeq" id="WP_169143979.1">
    <property type="nucleotide sequence ID" value="NZ_JABBGA010000001.1"/>
</dbReference>
<name>A0A848FZ88_9RHOO</name>
<dbReference type="SUPFAM" id="SSF50118">
    <property type="entry name" value="Cell growth inhibitor/plasmid maintenance toxic component"/>
    <property type="match status" value="1"/>
</dbReference>
<keyword evidence="2" id="KW-1185">Reference proteome</keyword>
<protein>
    <submittedName>
        <fullName evidence="1">Type II toxin-antitoxin system PemK/MazF family toxin</fullName>
    </submittedName>
</protein>
<dbReference type="AlphaFoldDB" id="A0A848FZ88"/>
<evidence type="ECO:0000313" key="2">
    <source>
        <dbReference type="Proteomes" id="UP000580043"/>
    </source>
</evidence>
<reference evidence="1 2" key="1">
    <citation type="submission" date="2020-04" db="EMBL/GenBank/DDBJ databases">
        <title>Zoogloea sp. G-4-1-14 isolated from soil.</title>
        <authorList>
            <person name="Dahal R.H."/>
        </authorList>
    </citation>
    <scope>NUCLEOTIDE SEQUENCE [LARGE SCALE GENOMIC DNA]</scope>
    <source>
        <strain evidence="1 2">G-4-1-14</strain>
    </source>
</reference>
<dbReference type="InterPro" id="IPR003477">
    <property type="entry name" value="PemK-like"/>
</dbReference>
<gene>
    <name evidence="1" type="ORF">HHL15_01160</name>
</gene>
<proteinExistence type="predicted"/>
<dbReference type="GO" id="GO:0003677">
    <property type="term" value="F:DNA binding"/>
    <property type="evidence" value="ECO:0007669"/>
    <property type="project" value="InterPro"/>
</dbReference>
<evidence type="ECO:0000313" key="1">
    <source>
        <dbReference type="EMBL" id="NML24342.1"/>
    </source>
</evidence>
<dbReference type="Pfam" id="PF02452">
    <property type="entry name" value="PemK_toxin"/>
    <property type="match status" value="1"/>
</dbReference>